<keyword evidence="2" id="KW-1185">Reference proteome</keyword>
<name>A0ABV2WZX0_9NOCA</name>
<dbReference type="RefSeq" id="WP_356956259.1">
    <property type="nucleotide sequence ID" value="NZ_JBEYBD010000005.1"/>
</dbReference>
<comment type="caution">
    <text evidence="1">The sequence shown here is derived from an EMBL/GenBank/DDBJ whole genome shotgun (WGS) entry which is preliminary data.</text>
</comment>
<accession>A0ABV2WZX0</accession>
<organism evidence="1 2">
    <name type="scientific">Nocardia rhamnosiphila</name>
    <dbReference type="NCBI Taxonomy" id="426716"/>
    <lineage>
        <taxon>Bacteria</taxon>
        <taxon>Bacillati</taxon>
        <taxon>Actinomycetota</taxon>
        <taxon>Actinomycetes</taxon>
        <taxon>Mycobacteriales</taxon>
        <taxon>Nocardiaceae</taxon>
        <taxon>Nocardia</taxon>
    </lineage>
</organism>
<proteinExistence type="predicted"/>
<gene>
    <name evidence="1" type="ORF">ABZ510_31845</name>
</gene>
<protein>
    <submittedName>
        <fullName evidence="1">Uncharacterized protein</fullName>
    </submittedName>
</protein>
<dbReference type="Proteomes" id="UP001550628">
    <property type="component" value="Unassembled WGS sequence"/>
</dbReference>
<reference evidence="1 2" key="1">
    <citation type="submission" date="2024-06" db="EMBL/GenBank/DDBJ databases">
        <title>The Natural Products Discovery Center: Release of the First 8490 Sequenced Strains for Exploring Actinobacteria Biosynthetic Diversity.</title>
        <authorList>
            <person name="Kalkreuter E."/>
            <person name="Kautsar S.A."/>
            <person name="Yang D."/>
            <person name="Bader C.D."/>
            <person name="Teijaro C.N."/>
            <person name="Fluegel L."/>
            <person name="Davis C.M."/>
            <person name="Simpson J.R."/>
            <person name="Lauterbach L."/>
            <person name="Steele A.D."/>
            <person name="Gui C."/>
            <person name="Meng S."/>
            <person name="Li G."/>
            <person name="Viehrig K."/>
            <person name="Ye F."/>
            <person name="Su P."/>
            <person name="Kiefer A.F."/>
            <person name="Nichols A."/>
            <person name="Cepeda A.J."/>
            <person name="Yan W."/>
            <person name="Fan B."/>
            <person name="Jiang Y."/>
            <person name="Adhikari A."/>
            <person name="Zheng C.-J."/>
            <person name="Schuster L."/>
            <person name="Cowan T.M."/>
            <person name="Smanski M.J."/>
            <person name="Chevrette M.G."/>
            <person name="De Carvalho L.P.S."/>
            <person name="Shen B."/>
        </authorList>
    </citation>
    <scope>NUCLEOTIDE SEQUENCE [LARGE SCALE GENOMIC DNA]</scope>
    <source>
        <strain evidence="1 2">NPDC019708</strain>
    </source>
</reference>
<evidence type="ECO:0000313" key="1">
    <source>
        <dbReference type="EMBL" id="MEU1956428.1"/>
    </source>
</evidence>
<sequence>MPRAIRQHPQDGLVISASWSVLLRVQISNVTVNQTGNWPVFRKNWRVALPDRPFKLYSEPQPVPNTPENVLSSGVTEEQVLKAVESSGYPLQTVVARILRPHFTIYPEWGYLDRVTGNMRAIDIVATTELYPPADVNKHRIRPELALIVECKQSKLPYVFFELPEPGGLLHDFPLVSGLPHGSIDIATDDTHSHWVLPVLTALDLDKEQFMAAPNNCATLSKCVRKGGSDLVLSGSESYESVVQPLRSAIEHFRVRHESRPLRFNSAILTIGLAVLDAPMVTVDVDDDGKSSATLTPWVRLWRHEPPGEERMVRQGRGDVTAIDFVHQSFLEEYLEGHLFPFSRLYASRCVNHDVEIATGEAFATRLREKSWFDIEERLSPRENPAVRARSFSKGFLRTIKRNRL</sequence>
<evidence type="ECO:0000313" key="2">
    <source>
        <dbReference type="Proteomes" id="UP001550628"/>
    </source>
</evidence>
<dbReference type="EMBL" id="JBEYBF010000038">
    <property type="protein sequence ID" value="MEU1956428.1"/>
    <property type="molecule type" value="Genomic_DNA"/>
</dbReference>